<dbReference type="AlphaFoldDB" id="N0E2F3"/>
<reference evidence="5 6" key="1">
    <citation type="journal article" date="2013" name="ISME J.">
        <title>A metabolic model for members of the genus Tetrasphaera involved in enhanced biological phosphorus removal.</title>
        <authorList>
            <person name="Kristiansen R."/>
            <person name="Nguyen H.T.T."/>
            <person name="Saunders A.M."/>
            <person name="Nielsen J.L."/>
            <person name="Wimmer R."/>
            <person name="Le V.Q."/>
            <person name="McIlroy S.J."/>
            <person name="Petrovski S."/>
            <person name="Seviour R.J."/>
            <person name="Calteau A."/>
            <person name="Nielsen K.L."/>
            <person name="Nielsen P.H."/>
        </authorList>
    </citation>
    <scope>NUCLEOTIDE SEQUENCE [LARGE SCALE GENOMIC DNA]</scope>
    <source>
        <strain evidence="5 6">Lp2</strain>
    </source>
</reference>
<protein>
    <submittedName>
        <fullName evidence="5">NADH-quinone oxidoreductase subunit G</fullName>
        <ecNumber evidence="5">1.6.99.5</ecNumber>
    </submittedName>
</protein>
<dbReference type="EC" id="1.6.99.5" evidence="5"/>
<dbReference type="GO" id="GO:0016020">
    <property type="term" value="C:membrane"/>
    <property type="evidence" value="ECO:0007669"/>
    <property type="project" value="TreeGrafter"/>
</dbReference>
<dbReference type="PANTHER" id="PTHR43105:SF12">
    <property type="entry name" value="NADH-QUINONE OXIDOREDUCTASE SUBUNIT G"/>
    <property type="match status" value="1"/>
</dbReference>
<evidence type="ECO:0000256" key="1">
    <source>
        <dbReference type="ARBA" id="ARBA00022723"/>
    </source>
</evidence>
<dbReference type="GO" id="GO:0003954">
    <property type="term" value="F:NADH dehydrogenase activity"/>
    <property type="evidence" value="ECO:0007669"/>
    <property type="project" value="TreeGrafter"/>
</dbReference>
<keyword evidence="6" id="KW-1185">Reference proteome</keyword>
<feature type="domain" description="Molybdopterin oxidoreductase" evidence="4">
    <location>
        <begin position="10"/>
        <end position="59"/>
    </location>
</feature>
<evidence type="ECO:0000256" key="2">
    <source>
        <dbReference type="ARBA" id="ARBA00023004"/>
    </source>
</evidence>
<dbReference type="SUPFAM" id="SSF50692">
    <property type="entry name" value="ADC-like"/>
    <property type="match status" value="1"/>
</dbReference>
<dbReference type="HOGENOM" id="CLU_090637_0_0_11"/>
<dbReference type="Pfam" id="PF00384">
    <property type="entry name" value="Molybdopterin"/>
    <property type="match status" value="1"/>
</dbReference>
<organism evidence="5 6">
    <name type="scientific">Phycicoccus elongatus Lp2</name>
    <dbReference type="NCBI Taxonomy" id="1193181"/>
    <lineage>
        <taxon>Bacteria</taxon>
        <taxon>Bacillati</taxon>
        <taxon>Actinomycetota</taxon>
        <taxon>Actinomycetes</taxon>
        <taxon>Micrococcales</taxon>
        <taxon>Intrasporangiaceae</taxon>
        <taxon>Phycicoccus</taxon>
    </lineage>
</organism>
<keyword evidence="1" id="KW-0479">Metal-binding</keyword>
<dbReference type="Gene3D" id="2.40.40.20">
    <property type="match status" value="1"/>
</dbReference>
<keyword evidence="3" id="KW-0411">Iron-sulfur</keyword>
<keyword evidence="5" id="KW-0560">Oxidoreductase</keyword>
<dbReference type="PANTHER" id="PTHR43105">
    <property type="entry name" value="RESPIRATORY NITRATE REDUCTASE"/>
    <property type="match status" value="1"/>
</dbReference>
<dbReference type="InterPro" id="IPR050123">
    <property type="entry name" value="Prok_molybdopt-oxidoreductase"/>
</dbReference>
<gene>
    <name evidence="5" type="ORF">BN10_460001</name>
</gene>
<dbReference type="SUPFAM" id="SSF53706">
    <property type="entry name" value="Formate dehydrogenase/DMSO reductase, domains 1-3"/>
    <property type="match status" value="1"/>
</dbReference>
<dbReference type="GO" id="GO:0051536">
    <property type="term" value="F:iron-sulfur cluster binding"/>
    <property type="evidence" value="ECO:0007669"/>
    <property type="project" value="UniProtKB-KW"/>
</dbReference>
<dbReference type="STRING" id="1193181.BN10_460001"/>
<name>N0E2F3_9MICO</name>
<proteinExistence type="predicted"/>
<dbReference type="Proteomes" id="UP000013167">
    <property type="component" value="Unassembled WGS sequence"/>
</dbReference>
<dbReference type="InterPro" id="IPR006656">
    <property type="entry name" value="Mopterin_OxRdtase"/>
</dbReference>
<keyword evidence="2" id="KW-0408">Iron</keyword>
<comment type="caution">
    <text evidence="5">The sequence shown here is derived from an EMBL/GenBank/DDBJ whole genome shotgun (WGS) entry which is preliminary data.</text>
</comment>
<evidence type="ECO:0000256" key="3">
    <source>
        <dbReference type="ARBA" id="ARBA00023014"/>
    </source>
</evidence>
<dbReference type="InterPro" id="IPR009010">
    <property type="entry name" value="Asp_de-COase-like_dom_sf"/>
</dbReference>
<dbReference type="eggNOG" id="COG1034">
    <property type="taxonomic scope" value="Bacteria"/>
</dbReference>
<evidence type="ECO:0000259" key="4">
    <source>
        <dbReference type="Pfam" id="PF00384"/>
    </source>
</evidence>
<evidence type="ECO:0000313" key="6">
    <source>
        <dbReference type="Proteomes" id="UP000013167"/>
    </source>
</evidence>
<dbReference type="GO" id="GO:0022904">
    <property type="term" value="P:respiratory electron transport chain"/>
    <property type="evidence" value="ECO:0007669"/>
    <property type="project" value="TreeGrafter"/>
</dbReference>
<evidence type="ECO:0000313" key="5">
    <source>
        <dbReference type="EMBL" id="CCH69900.1"/>
    </source>
</evidence>
<dbReference type="EMBL" id="CAIZ01000115">
    <property type="protein sequence ID" value="CCH69900.1"/>
    <property type="molecule type" value="Genomic_DNA"/>
</dbReference>
<sequence>MADAGAALATPFVVSLEIRPSAVTAHADVVLPVAPIAEKAGTFANWEGRTRSFETATPTNAVSDYRALDMLADAMGEFFGARTAAEVRAEMESLGAWSGERPAAPAVDAEPVRDVAAGQLALATWRHLLDRGSLQDGEPYLAGTAPRATARISTTTAEELGLVDGEEVVVGLADGTEVTVPLSVTEMADRVIWLPTNSRGCDLRAALAAPAGDRVTVTKGGVA</sequence>
<dbReference type="GO" id="GO:0046872">
    <property type="term" value="F:metal ion binding"/>
    <property type="evidence" value="ECO:0007669"/>
    <property type="project" value="UniProtKB-KW"/>
</dbReference>
<dbReference type="Gene3D" id="3.40.50.740">
    <property type="match status" value="1"/>
</dbReference>
<accession>N0E2F3</accession>